<dbReference type="HOGENOM" id="CLU_060318_1_1_9"/>
<dbReference type="SMART" id="SM00530">
    <property type="entry name" value="HTH_XRE"/>
    <property type="match status" value="1"/>
</dbReference>
<dbReference type="SUPFAM" id="SSF47413">
    <property type="entry name" value="lambda repressor-like DNA-binding domains"/>
    <property type="match status" value="1"/>
</dbReference>
<dbReference type="Pfam" id="PF01381">
    <property type="entry name" value="HTH_3"/>
    <property type="match status" value="1"/>
</dbReference>
<dbReference type="Gene3D" id="1.10.260.40">
    <property type="entry name" value="lambda repressor-like DNA-binding domains"/>
    <property type="match status" value="1"/>
</dbReference>
<dbReference type="KEGG" id="rho:RHOM_13995"/>
<feature type="transmembrane region" description="Helical" evidence="2">
    <location>
        <begin position="178"/>
        <end position="201"/>
    </location>
</feature>
<dbReference type="CDD" id="cd00093">
    <property type="entry name" value="HTH_XRE"/>
    <property type="match status" value="1"/>
</dbReference>
<protein>
    <recommendedName>
        <fullName evidence="3">HTH cro/C1-type domain-containing protein</fullName>
    </recommendedName>
</protein>
<dbReference type="EMBL" id="CP003040">
    <property type="protein sequence ID" value="AEN97905.1"/>
    <property type="molecule type" value="Genomic_DNA"/>
</dbReference>
<dbReference type="PANTHER" id="PTHR46558:SF11">
    <property type="entry name" value="HTH-TYPE TRANSCRIPTIONAL REGULATOR XRE"/>
    <property type="match status" value="1"/>
</dbReference>
<evidence type="ECO:0000313" key="4">
    <source>
        <dbReference type="EMBL" id="AEN97905.1"/>
    </source>
</evidence>
<keyword evidence="2" id="KW-0472">Membrane</keyword>
<feature type="transmembrane region" description="Helical" evidence="2">
    <location>
        <begin position="99"/>
        <end position="118"/>
    </location>
</feature>
<feature type="transmembrane region" description="Helical" evidence="2">
    <location>
        <begin position="124"/>
        <end position="142"/>
    </location>
</feature>
<dbReference type="OrthoDB" id="9801008at2"/>
<proteinExistence type="predicted"/>
<dbReference type="AlphaFoldDB" id="G2SYF5"/>
<evidence type="ECO:0000313" key="5">
    <source>
        <dbReference type="Proteomes" id="UP000008178"/>
    </source>
</evidence>
<keyword evidence="2" id="KW-1133">Transmembrane helix</keyword>
<dbReference type="RefSeq" id="WP_014080872.1">
    <property type="nucleotide sequence ID" value="NC_015977.1"/>
</dbReference>
<keyword evidence="1" id="KW-0238">DNA-binding</keyword>
<name>G2SYF5_ROSHA</name>
<keyword evidence="5" id="KW-1185">Reference proteome</keyword>
<dbReference type="InterPro" id="IPR001387">
    <property type="entry name" value="Cro/C1-type_HTH"/>
</dbReference>
<dbReference type="GO" id="GO:0003677">
    <property type="term" value="F:DNA binding"/>
    <property type="evidence" value="ECO:0007669"/>
    <property type="project" value="UniProtKB-KW"/>
</dbReference>
<evidence type="ECO:0000256" key="1">
    <source>
        <dbReference type="ARBA" id="ARBA00023125"/>
    </source>
</evidence>
<sequence>MTLGQRIQKGRKEAGLSQEELAEQLGVSRQAVSRWENDNGYPEMEKIIRLSQIYQVSLDYLVGNEQEKSGEDISEKGWYVSNELAESFLAHQKSKFMKIGICFLLACVSSVFSYMNMYNNVGDVISTFIIIVAIILIISMVISDNPYKKIWTEPLVFDAEVLKRLRVTFAENKKKYKIMILGGAFVFLIGFLFLPDFYWTVPEDLQYIWYALGDAVQGIGGCFAIYTWGIWRAYRLLTMNEEYWRRKKKK</sequence>
<feature type="domain" description="HTH cro/C1-type" evidence="3">
    <location>
        <begin position="7"/>
        <end position="61"/>
    </location>
</feature>
<evidence type="ECO:0000256" key="2">
    <source>
        <dbReference type="SAM" id="Phobius"/>
    </source>
</evidence>
<reference evidence="4 5" key="1">
    <citation type="journal article" date="2015" name="Genome Announc.">
        <title>Complete genome sequence of the human gut symbiont Roseburia hominis.</title>
        <authorList>
            <person name="Travis A.J."/>
            <person name="Kelly D."/>
            <person name="Flint H.J."/>
            <person name="Aminov R.I."/>
        </authorList>
    </citation>
    <scope>NUCLEOTIDE SEQUENCE [LARGE SCALE GENOMIC DNA]</scope>
    <source>
        <strain evidence="5">DSM 16839 / JCM 17582 / NCIMB 14029 / A2-183</strain>
    </source>
</reference>
<accession>G2SYF5</accession>
<dbReference type="STRING" id="585394.RHOM_13995"/>
<organism evidence="4 5">
    <name type="scientific">Roseburia hominis (strain DSM 16839 / JCM 17582 / NCIMB 14029 / A2-183)</name>
    <dbReference type="NCBI Taxonomy" id="585394"/>
    <lineage>
        <taxon>Bacteria</taxon>
        <taxon>Bacillati</taxon>
        <taxon>Bacillota</taxon>
        <taxon>Clostridia</taxon>
        <taxon>Lachnospirales</taxon>
        <taxon>Lachnospiraceae</taxon>
        <taxon>Roseburia</taxon>
    </lineage>
</organism>
<evidence type="ECO:0000259" key="3">
    <source>
        <dbReference type="PROSITE" id="PS50943"/>
    </source>
</evidence>
<dbReference type="PANTHER" id="PTHR46558">
    <property type="entry name" value="TRACRIPTIONAL REGULATORY PROTEIN-RELATED-RELATED"/>
    <property type="match status" value="1"/>
</dbReference>
<dbReference type="InterPro" id="IPR010982">
    <property type="entry name" value="Lambda_DNA-bd_dom_sf"/>
</dbReference>
<keyword evidence="2" id="KW-0812">Transmembrane</keyword>
<dbReference type="PROSITE" id="PS50943">
    <property type="entry name" value="HTH_CROC1"/>
    <property type="match status" value="1"/>
</dbReference>
<gene>
    <name evidence="4" type="ordered locus">RHOM_13995</name>
</gene>
<feature type="transmembrane region" description="Helical" evidence="2">
    <location>
        <begin position="207"/>
        <end position="231"/>
    </location>
</feature>
<dbReference type="eggNOG" id="COG1396">
    <property type="taxonomic scope" value="Bacteria"/>
</dbReference>
<dbReference type="Proteomes" id="UP000008178">
    <property type="component" value="Chromosome"/>
</dbReference>
<dbReference type="BioCyc" id="RHOM585394:G1H02-2778-MONOMER"/>
<dbReference type="GeneID" id="93724500"/>